<proteinExistence type="predicted"/>
<evidence type="ECO:0000313" key="2">
    <source>
        <dbReference type="EMBL" id="PMD53371.1"/>
    </source>
</evidence>
<evidence type="ECO:0008006" key="4">
    <source>
        <dbReference type="Google" id="ProtNLM"/>
    </source>
</evidence>
<protein>
    <recommendedName>
        <fullName evidence="4">FAS1 domain-containing protein</fullName>
    </recommendedName>
</protein>
<dbReference type="Proteomes" id="UP000235371">
    <property type="component" value="Unassembled WGS sequence"/>
</dbReference>
<sequence length="175" mass="18037">MKFCTSIILVLASTLITASPVSLAKRASNADAVLATINQWLNDISRVNAFLNTLANNDPNAVADGAMAFTFANDEPNQLAALNSFLLPTDTAGLNAVGILMQVFPMVPAAFMAIANSGGDQGVISTQVNIINSVRCATVLPQIGILFNAAAGDNDLGPQDTPTGPLVCPNPPTLA</sequence>
<keyword evidence="1" id="KW-0732">Signal</keyword>
<dbReference type="EMBL" id="KZ613883">
    <property type="protein sequence ID" value="PMD53371.1"/>
    <property type="molecule type" value="Genomic_DNA"/>
</dbReference>
<organism evidence="2 3">
    <name type="scientific">Hyaloscypha bicolor E</name>
    <dbReference type="NCBI Taxonomy" id="1095630"/>
    <lineage>
        <taxon>Eukaryota</taxon>
        <taxon>Fungi</taxon>
        <taxon>Dikarya</taxon>
        <taxon>Ascomycota</taxon>
        <taxon>Pezizomycotina</taxon>
        <taxon>Leotiomycetes</taxon>
        <taxon>Helotiales</taxon>
        <taxon>Hyaloscyphaceae</taxon>
        <taxon>Hyaloscypha</taxon>
        <taxon>Hyaloscypha bicolor</taxon>
    </lineage>
</organism>
<accession>A0A2J6SRH2</accession>
<evidence type="ECO:0000313" key="3">
    <source>
        <dbReference type="Proteomes" id="UP000235371"/>
    </source>
</evidence>
<evidence type="ECO:0000256" key="1">
    <source>
        <dbReference type="SAM" id="SignalP"/>
    </source>
</evidence>
<dbReference type="InParanoid" id="A0A2J6SRH2"/>
<reference evidence="2 3" key="1">
    <citation type="submission" date="2016-04" db="EMBL/GenBank/DDBJ databases">
        <title>A degradative enzymes factory behind the ericoid mycorrhizal symbiosis.</title>
        <authorList>
            <consortium name="DOE Joint Genome Institute"/>
            <person name="Martino E."/>
            <person name="Morin E."/>
            <person name="Grelet G."/>
            <person name="Kuo A."/>
            <person name="Kohler A."/>
            <person name="Daghino S."/>
            <person name="Barry K."/>
            <person name="Choi C."/>
            <person name="Cichocki N."/>
            <person name="Clum A."/>
            <person name="Copeland A."/>
            <person name="Hainaut M."/>
            <person name="Haridas S."/>
            <person name="Labutti K."/>
            <person name="Lindquist E."/>
            <person name="Lipzen A."/>
            <person name="Khouja H.-R."/>
            <person name="Murat C."/>
            <person name="Ohm R."/>
            <person name="Olson A."/>
            <person name="Spatafora J."/>
            <person name="Veneault-Fourrey C."/>
            <person name="Henrissat B."/>
            <person name="Grigoriev I."/>
            <person name="Martin F."/>
            <person name="Perotto S."/>
        </authorList>
    </citation>
    <scope>NUCLEOTIDE SEQUENCE [LARGE SCALE GENOMIC DNA]</scope>
    <source>
        <strain evidence="2 3">E</strain>
    </source>
</reference>
<feature type="signal peptide" evidence="1">
    <location>
        <begin position="1"/>
        <end position="18"/>
    </location>
</feature>
<feature type="chain" id="PRO_5014420454" description="FAS1 domain-containing protein" evidence="1">
    <location>
        <begin position="19"/>
        <end position="175"/>
    </location>
</feature>
<dbReference type="OrthoDB" id="2117996at2759"/>
<name>A0A2J6SRH2_9HELO</name>
<dbReference type="RefSeq" id="XP_024730275.1">
    <property type="nucleotide sequence ID" value="XM_024888050.1"/>
</dbReference>
<keyword evidence="3" id="KW-1185">Reference proteome</keyword>
<dbReference type="AlphaFoldDB" id="A0A2J6SRH2"/>
<dbReference type="GeneID" id="36596126"/>
<gene>
    <name evidence="2" type="ORF">K444DRAFT_702296</name>
</gene>